<feature type="transmembrane region" description="Helical" evidence="1">
    <location>
        <begin position="90"/>
        <end position="111"/>
    </location>
</feature>
<evidence type="ECO:0000313" key="2">
    <source>
        <dbReference type="EMBL" id="OGD56948.1"/>
    </source>
</evidence>
<feature type="transmembrane region" description="Helical" evidence="1">
    <location>
        <begin position="50"/>
        <end position="78"/>
    </location>
</feature>
<comment type="caution">
    <text evidence="2">The sequence shown here is derived from an EMBL/GenBank/DDBJ whole genome shotgun (WGS) entry which is preliminary data.</text>
</comment>
<keyword evidence="1" id="KW-0472">Membrane</keyword>
<dbReference type="Pfam" id="PF04020">
    <property type="entry name" value="Phage_holin_4_2"/>
    <property type="match status" value="1"/>
</dbReference>
<evidence type="ECO:0008006" key="4">
    <source>
        <dbReference type="Google" id="ProtNLM"/>
    </source>
</evidence>
<organism evidence="2 3">
    <name type="scientific">Candidatus Berkelbacteria bacterium RBG_13_40_8</name>
    <dbReference type="NCBI Taxonomy" id="1797467"/>
    <lineage>
        <taxon>Bacteria</taxon>
        <taxon>Candidatus Berkelbacteria</taxon>
    </lineage>
</organism>
<accession>A0A1F5DP61</accession>
<dbReference type="InterPro" id="IPR007165">
    <property type="entry name" value="Phage_holin_4_2"/>
</dbReference>
<dbReference type="PANTHER" id="PTHR37309">
    <property type="entry name" value="SLR0284 PROTEIN"/>
    <property type="match status" value="1"/>
</dbReference>
<name>A0A1F5DP61_9BACT</name>
<evidence type="ECO:0000313" key="3">
    <source>
        <dbReference type="Proteomes" id="UP000178764"/>
    </source>
</evidence>
<protein>
    <recommendedName>
        <fullName evidence="4">Phage holin family protein</fullName>
    </recommendedName>
</protein>
<gene>
    <name evidence="2" type="ORF">A2V71_03080</name>
</gene>
<sequence length="119" mass="13158">MVHFLVRWVINALLLMLLPYIVPGVNITGFFAALVTALVLALINAIIKPILIILTLPINILTLGLFTLVINGLLFWFVGSVIKGFEVAGFWPAFWAALVYSIFSMIISMIVDKPQDKVS</sequence>
<dbReference type="Proteomes" id="UP000178764">
    <property type="component" value="Unassembled WGS sequence"/>
</dbReference>
<dbReference type="AlphaFoldDB" id="A0A1F5DP61"/>
<evidence type="ECO:0000256" key="1">
    <source>
        <dbReference type="SAM" id="Phobius"/>
    </source>
</evidence>
<dbReference type="EMBL" id="MEZT01000009">
    <property type="protein sequence ID" value="OGD56948.1"/>
    <property type="molecule type" value="Genomic_DNA"/>
</dbReference>
<keyword evidence="1" id="KW-0812">Transmembrane</keyword>
<proteinExistence type="predicted"/>
<dbReference type="PANTHER" id="PTHR37309:SF1">
    <property type="entry name" value="SLR0284 PROTEIN"/>
    <property type="match status" value="1"/>
</dbReference>
<reference evidence="2 3" key="1">
    <citation type="journal article" date="2016" name="Nat. Commun.">
        <title>Thousands of microbial genomes shed light on interconnected biogeochemical processes in an aquifer system.</title>
        <authorList>
            <person name="Anantharaman K."/>
            <person name="Brown C.T."/>
            <person name="Hug L.A."/>
            <person name="Sharon I."/>
            <person name="Castelle C.J."/>
            <person name="Probst A.J."/>
            <person name="Thomas B.C."/>
            <person name="Singh A."/>
            <person name="Wilkins M.J."/>
            <person name="Karaoz U."/>
            <person name="Brodie E.L."/>
            <person name="Williams K.H."/>
            <person name="Hubbard S.S."/>
            <person name="Banfield J.F."/>
        </authorList>
    </citation>
    <scope>NUCLEOTIDE SEQUENCE [LARGE SCALE GENOMIC DNA]</scope>
</reference>
<keyword evidence="1" id="KW-1133">Transmembrane helix</keyword>